<proteinExistence type="predicted"/>
<keyword evidence="1" id="KW-0472">Membrane</keyword>
<dbReference type="NCBIfam" id="NF033218">
    <property type="entry name" value="anchor_AmaP"/>
    <property type="match status" value="1"/>
</dbReference>
<dbReference type="Proteomes" id="UP000612899">
    <property type="component" value="Unassembled WGS sequence"/>
</dbReference>
<keyword evidence="3" id="KW-1185">Reference proteome</keyword>
<dbReference type="RefSeq" id="WP_203907016.1">
    <property type="nucleotide sequence ID" value="NZ_BONY01000005.1"/>
</dbReference>
<dbReference type="EMBL" id="BONY01000005">
    <property type="protein sequence ID" value="GIH03100.1"/>
    <property type="molecule type" value="Genomic_DNA"/>
</dbReference>
<organism evidence="2 3">
    <name type="scientific">Rhizocola hellebori</name>
    <dbReference type="NCBI Taxonomy" id="1392758"/>
    <lineage>
        <taxon>Bacteria</taxon>
        <taxon>Bacillati</taxon>
        <taxon>Actinomycetota</taxon>
        <taxon>Actinomycetes</taxon>
        <taxon>Micromonosporales</taxon>
        <taxon>Micromonosporaceae</taxon>
        <taxon>Rhizocola</taxon>
    </lineage>
</organism>
<keyword evidence="1" id="KW-0812">Transmembrane</keyword>
<keyword evidence="1" id="KW-1133">Transmembrane helix</keyword>
<comment type="caution">
    <text evidence="2">The sequence shown here is derived from an EMBL/GenBank/DDBJ whole genome shotgun (WGS) entry which is preliminary data.</text>
</comment>
<dbReference type="AlphaFoldDB" id="A0A8J3VDX6"/>
<protein>
    <recommendedName>
        <fullName evidence="4">Alkaline shock response membrane anchor protein AmaP</fullName>
    </recommendedName>
</protein>
<evidence type="ECO:0000256" key="1">
    <source>
        <dbReference type="SAM" id="Phobius"/>
    </source>
</evidence>
<evidence type="ECO:0000313" key="2">
    <source>
        <dbReference type="EMBL" id="GIH03100.1"/>
    </source>
</evidence>
<accession>A0A8J3VDX6</accession>
<feature type="transmembrane region" description="Helical" evidence="1">
    <location>
        <begin position="57"/>
        <end position="78"/>
    </location>
</feature>
<name>A0A8J3VDX6_9ACTN</name>
<reference evidence="2" key="1">
    <citation type="submission" date="2021-01" db="EMBL/GenBank/DDBJ databases">
        <title>Whole genome shotgun sequence of Rhizocola hellebori NBRC 109834.</title>
        <authorList>
            <person name="Komaki H."/>
            <person name="Tamura T."/>
        </authorList>
    </citation>
    <scope>NUCLEOTIDE SEQUENCE</scope>
    <source>
        <strain evidence="2">NBRC 109834</strain>
    </source>
</reference>
<evidence type="ECO:0008006" key="4">
    <source>
        <dbReference type="Google" id="ProtNLM"/>
    </source>
</evidence>
<sequence>MHADRTNRILLLLLGLLLTAAGVAGLLAGSGAFGSALADRTLADSALSRYFGDNGRWLWPVAAAVAVIVLLLVLRWLFAVLFSTDRVRVLALHTDRATDRTTLAAPAVARAVRGEIEGYHSVRAARVWLIGDPEEPRMAVTVDVDGDADLGALRDRIEHGALAHARHALDRPDLPIRLDLELTRQQPARVA</sequence>
<gene>
    <name evidence="2" type="ORF">Rhe02_11670</name>
</gene>
<evidence type="ECO:0000313" key="3">
    <source>
        <dbReference type="Proteomes" id="UP000612899"/>
    </source>
</evidence>